<dbReference type="Gene3D" id="1.10.260.40">
    <property type="entry name" value="lambda repressor-like DNA-binding domains"/>
    <property type="match status" value="1"/>
</dbReference>
<name>A0ABW6SC94_9NOCA</name>
<proteinExistence type="predicted"/>
<feature type="domain" description="HTH cro/C1-type" evidence="1">
    <location>
        <begin position="23"/>
        <end position="78"/>
    </location>
</feature>
<comment type="caution">
    <text evidence="2">The sequence shown here is derived from an EMBL/GenBank/DDBJ whole genome shotgun (WGS) entry which is preliminary data.</text>
</comment>
<dbReference type="SMART" id="SM00530">
    <property type="entry name" value="HTH_XRE"/>
    <property type="match status" value="1"/>
</dbReference>
<protein>
    <submittedName>
        <fullName evidence="2">Helix-turn-helix domain-containing protein</fullName>
    </submittedName>
</protein>
<keyword evidence="3" id="KW-1185">Reference proteome</keyword>
<dbReference type="EMBL" id="JBIAQY010000022">
    <property type="protein sequence ID" value="MFF3573852.1"/>
    <property type="molecule type" value="Genomic_DNA"/>
</dbReference>
<accession>A0ABW6SC94</accession>
<dbReference type="SUPFAM" id="SSF47413">
    <property type="entry name" value="lambda repressor-like DNA-binding domains"/>
    <property type="match status" value="1"/>
</dbReference>
<evidence type="ECO:0000259" key="1">
    <source>
        <dbReference type="PROSITE" id="PS50943"/>
    </source>
</evidence>
<dbReference type="Pfam" id="PF13560">
    <property type="entry name" value="HTH_31"/>
    <property type="match status" value="1"/>
</dbReference>
<dbReference type="InterPro" id="IPR001387">
    <property type="entry name" value="Cro/C1-type_HTH"/>
</dbReference>
<organism evidence="2 3">
    <name type="scientific">Nocardia jiangxiensis</name>
    <dbReference type="NCBI Taxonomy" id="282685"/>
    <lineage>
        <taxon>Bacteria</taxon>
        <taxon>Bacillati</taxon>
        <taxon>Actinomycetota</taxon>
        <taxon>Actinomycetes</taxon>
        <taxon>Mycobacteriales</taxon>
        <taxon>Nocardiaceae</taxon>
        <taxon>Nocardia</taxon>
    </lineage>
</organism>
<dbReference type="Proteomes" id="UP001601992">
    <property type="component" value="Unassembled WGS sequence"/>
</dbReference>
<dbReference type="CDD" id="cd00093">
    <property type="entry name" value="HTH_XRE"/>
    <property type="match status" value="1"/>
</dbReference>
<dbReference type="PROSITE" id="PS50943">
    <property type="entry name" value="HTH_CROC1"/>
    <property type="match status" value="1"/>
</dbReference>
<dbReference type="InterPro" id="IPR010982">
    <property type="entry name" value="Lambda_DNA-bd_dom_sf"/>
</dbReference>
<sequence>MNDPTSEPEHEPAGIADELACEVKRRRQAAGLSQRQLAAKIRYTRQYVGMAESQDAVLPSRELVAALDAELGADGVLVALRAQAHDVQRSTRKRNRATAPEDTGTDATIMLPVIVDGRVVTLALDPRIVGAAGGSLASPAGKSEDDEDFSVINRRTLLTQGIAVAATGALDPDLIRNSDPVDAVVRTRQISERTLASFTAVTRLLAGQRQSIAPDALLTLISAHRNSVTTLFRSVADEHVKNQIGFLLGETSIVASRLWSAIGDRSMALASCAFAKRLADDIKDPALGGIARIFESNLRSDAATLIGSDGDIMDGLQLLGEAATVADALPPSAQARIAAEQAQAFAVLELARECREALARARRAVDEITEPDQTGLFSDWNQTRLMVYEGTCWLFLNEPRKAINALNQAISATAPDNRNVALAARVDLASAHVLSGELEEGCRMLGDAYESLVAMGNSRGIERAQRALGRLKPWHTETPVRELRERIGTLKVS</sequence>
<dbReference type="RefSeq" id="WP_157186597.1">
    <property type="nucleotide sequence ID" value="NZ_JBIAQY010000022.1"/>
</dbReference>
<evidence type="ECO:0000313" key="2">
    <source>
        <dbReference type="EMBL" id="MFF3573852.1"/>
    </source>
</evidence>
<reference evidence="2 3" key="1">
    <citation type="submission" date="2024-10" db="EMBL/GenBank/DDBJ databases">
        <title>The Natural Products Discovery Center: Release of the First 8490 Sequenced Strains for Exploring Actinobacteria Biosynthetic Diversity.</title>
        <authorList>
            <person name="Kalkreuter E."/>
            <person name="Kautsar S.A."/>
            <person name="Yang D."/>
            <person name="Bader C.D."/>
            <person name="Teijaro C.N."/>
            <person name="Fluegel L."/>
            <person name="Davis C.M."/>
            <person name="Simpson J.R."/>
            <person name="Lauterbach L."/>
            <person name="Steele A.D."/>
            <person name="Gui C."/>
            <person name="Meng S."/>
            <person name="Li G."/>
            <person name="Viehrig K."/>
            <person name="Ye F."/>
            <person name="Su P."/>
            <person name="Kiefer A.F."/>
            <person name="Nichols A."/>
            <person name="Cepeda A.J."/>
            <person name="Yan W."/>
            <person name="Fan B."/>
            <person name="Jiang Y."/>
            <person name="Adhikari A."/>
            <person name="Zheng C.-J."/>
            <person name="Schuster L."/>
            <person name="Cowan T.M."/>
            <person name="Smanski M.J."/>
            <person name="Chevrette M.G."/>
            <person name="De Carvalho L.P.S."/>
            <person name="Shen B."/>
        </authorList>
    </citation>
    <scope>NUCLEOTIDE SEQUENCE [LARGE SCALE GENOMIC DNA]</scope>
    <source>
        <strain evidence="2 3">NPDC002593</strain>
    </source>
</reference>
<gene>
    <name evidence="2" type="ORF">ACFYXQ_39485</name>
</gene>
<evidence type="ECO:0000313" key="3">
    <source>
        <dbReference type="Proteomes" id="UP001601992"/>
    </source>
</evidence>